<name>A0A4P2VBS1_9ARCH</name>
<proteinExistence type="predicted"/>
<dbReference type="KEGG" id="ccai:NAS2_0590"/>
<gene>
    <name evidence="2" type="ORF">NAS2_0590</name>
</gene>
<sequence length="164" mass="16182">MGSGTTWPVGTSPGRIAAALSALARLSPCASTTTNEPMRAARPMAPRSPSRSVTITSGTTPLERSAVVASSAAISDLGKCGHPPAMSPAHRSSEGPAPTTTAGLPLTIALSLPSPTVLGMATSPSAAAAATSARGFSPSALAIAAYDGSHDRDRVPTAPRGAAR</sequence>
<feature type="compositionally biased region" description="Polar residues" evidence="1">
    <location>
        <begin position="49"/>
        <end position="61"/>
    </location>
</feature>
<evidence type="ECO:0000256" key="1">
    <source>
        <dbReference type="SAM" id="MobiDB-lite"/>
    </source>
</evidence>
<accession>A0A4P2VBS1</accession>
<dbReference type="Proteomes" id="UP000509448">
    <property type="component" value="Chromosome"/>
</dbReference>
<feature type="region of interest" description="Disordered" evidence="1">
    <location>
        <begin position="30"/>
        <end position="61"/>
    </location>
</feature>
<protein>
    <submittedName>
        <fullName evidence="2">Uncharacterized protein</fullName>
    </submittedName>
</protein>
<evidence type="ECO:0000313" key="3">
    <source>
        <dbReference type="Proteomes" id="UP000509448"/>
    </source>
</evidence>
<feature type="region of interest" description="Disordered" evidence="1">
    <location>
        <begin position="79"/>
        <end position="102"/>
    </location>
</feature>
<organism evidence="2 3">
    <name type="scientific">Conexivisphaera calida</name>
    <dbReference type="NCBI Taxonomy" id="1874277"/>
    <lineage>
        <taxon>Archaea</taxon>
        <taxon>Nitrososphaerota</taxon>
        <taxon>Conexivisphaeria</taxon>
        <taxon>Conexivisphaerales</taxon>
        <taxon>Conexivisphaeraceae</taxon>
        <taxon>Conexivisphaera</taxon>
    </lineage>
</organism>
<keyword evidence="3" id="KW-1185">Reference proteome</keyword>
<evidence type="ECO:0000313" key="2">
    <source>
        <dbReference type="EMBL" id="BBE41979.1"/>
    </source>
</evidence>
<reference evidence="2 3" key="1">
    <citation type="journal article" date="2019" name="ISME J.">
        <title>Isolation and characterization of a thermophilic sulfur- and iron-reducing thaumarchaeote from a terrestrial acidic hot spring.</title>
        <authorList>
            <person name="Kato S."/>
            <person name="Itoh T."/>
            <person name="Yuki M."/>
            <person name="Nagamori M."/>
            <person name="Ohnishi M."/>
            <person name="Uematsu K."/>
            <person name="Suzuki K."/>
            <person name="Takashina T."/>
            <person name="Ohkuma M."/>
        </authorList>
    </citation>
    <scope>NUCLEOTIDE SEQUENCE [LARGE SCALE GENOMIC DNA]</scope>
    <source>
        <strain evidence="2 3">NAS-02</strain>
    </source>
</reference>
<dbReference type="AlphaFoldDB" id="A0A4P2VBS1"/>
<dbReference type="EMBL" id="AP018732">
    <property type="protein sequence ID" value="BBE41979.1"/>
    <property type="molecule type" value="Genomic_DNA"/>
</dbReference>